<proteinExistence type="predicted"/>
<gene>
    <name evidence="3" type="ORF">E2553_26375</name>
</gene>
<feature type="transmembrane region" description="Helical" evidence="1">
    <location>
        <begin position="143"/>
        <end position="164"/>
    </location>
</feature>
<dbReference type="EMBL" id="SNVI01000002">
    <property type="protein sequence ID" value="TFE40308.1"/>
    <property type="molecule type" value="Genomic_DNA"/>
</dbReference>
<protein>
    <submittedName>
        <fullName evidence="3">Acyltransferase</fullName>
    </submittedName>
</protein>
<sequence>MANGNKTFYLPWIDGLRAVAALSVVVHHSDLLAEPSIAAFRNFLGWFGVDLFLVLSAFLLSRLLLIERETTGDVSILNFYIRRALRIWPLYLSFVTLALLWGLLWGSQETVQLFGWYVSHLTFTQNIEAAYHGYTPFPFSSHLWTIALEEQAYLLIPIATATYFSRGHVRGLKMALAAAAIGFMLMRLGVVLIGRSHPFVWVSPLRADTFLFGIFMGLGTSVGESLDSQARKSLLSATAALLILSALVWMGPPGISRVCEVIGYPVMAFACCLIVYAVSMSSKLRAALGCRPMRHLGKISYGIYVFHIFALTETAKVLDQLEVHNRFSRFAVAAVATVLLADVSYRLLERPFLLLKNRFTSVQSRPA</sequence>
<keyword evidence="1" id="KW-0472">Membrane</keyword>
<feature type="transmembrane region" description="Helical" evidence="1">
    <location>
        <begin position="43"/>
        <end position="66"/>
    </location>
</feature>
<dbReference type="GO" id="GO:0016747">
    <property type="term" value="F:acyltransferase activity, transferring groups other than amino-acyl groups"/>
    <property type="evidence" value="ECO:0007669"/>
    <property type="project" value="InterPro"/>
</dbReference>
<dbReference type="Pfam" id="PF01757">
    <property type="entry name" value="Acyl_transf_3"/>
    <property type="match status" value="1"/>
</dbReference>
<dbReference type="PANTHER" id="PTHR23028:SF53">
    <property type="entry name" value="ACYL_TRANSF_3 DOMAIN-CONTAINING PROTEIN"/>
    <property type="match status" value="1"/>
</dbReference>
<dbReference type="PANTHER" id="PTHR23028">
    <property type="entry name" value="ACETYLTRANSFERASE"/>
    <property type="match status" value="1"/>
</dbReference>
<dbReference type="GeneID" id="97303415"/>
<feature type="transmembrane region" description="Helical" evidence="1">
    <location>
        <begin position="87"/>
        <end position="106"/>
    </location>
</feature>
<feature type="transmembrane region" description="Helical" evidence="1">
    <location>
        <begin position="299"/>
        <end position="318"/>
    </location>
</feature>
<dbReference type="RefSeq" id="WP_134462207.1">
    <property type="nucleotide sequence ID" value="NZ_JBHMFL010000113.1"/>
</dbReference>
<accession>A0A4Y8MSC8</accession>
<dbReference type="InterPro" id="IPR002656">
    <property type="entry name" value="Acyl_transf_3_dom"/>
</dbReference>
<evidence type="ECO:0000313" key="4">
    <source>
        <dbReference type="Proteomes" id="UP000297385"/>
    </source>
</evidence>
<feature type="transmembrane region" description="Helical" evidence="1">
    <location>
        <begin position="330"/>
        <end position="348"/>
    </location>
</feature>
<reference evidence="3 4" key="1">
    <citation type="submission" date="2019-03" db="EMBL/GenBank/DDBJ databases">
        <title>Complete Genome Sequence of Paraburkholderia dipogonis ICMP 19430T, a Nitrogen-fixing Symbiont of the South African Invasive Legume Dipogon lignosus in New Zealand.</title>
        <authorList>
            <person name="De Meyer S.E."/>
        </authorList>
    </citation>
    <scope>NUCLEOTIDE SEQUENCE [LARGE SCALE GENOMIC DNA]</scope>
    <source>
        <strain evidence="3 4">ICMP 19430</strain>
    </source>
</reference>
<evidence type="ECO:0000313" key="3">
    <source>
        <dbReference type="EMBL" id="TFE40308.1"/>
    </source>
</evidence>
<dbReference type="InterPro" id="IPR050879">
    <property type="entry name" value="Acyltransferase_3"/>
</dbReference>
<dbReference type="GO" id="GO:0016020">
    <property type="term" value="C:membrane"/>
    <property type="evidence" value="ECO:0007669"/>
    <property type="project" value="TreeGrafter"/>
</dbReference>
<name>A0A4Y8MSC8_9BURK</name>
<feature type="transmembrane region" description="Helical" evidence="1">
    <location>
        <begin position="234"/>
        <end position="255"/>
    </location>
</feature>
<keyword evidence="3" id="KW-0012">Acyltransferase</keyword>
<feature type="transmembrane region" description="Helical" evidence="1">
    <location>
        <begin position="199"/>
        <end position="222"/>
    </location>
</feature>
<organism evidence="3 4">
    <name type="scientific">Paraburkholderia dipogonis</name>
    <dbReference type="NCBI Taxonomy" id="1211383"/>
    <lineage>
        <taxon>Bacteria</taxon>
        <taxon>Pseudomonadati</taxon>
        <taxon>Pseudomonadota</taxon>
        <taxon>Betaproteobacteria</taxon>
        <taxon>Burkholderiales</taxon>
        <taxon>Burkholderiaceae</taxon>
        <taxon>Paraburkholderia</taxon>
    </lineage>
</organism>
<dbReference type="Proteomes" id="UP000297385">
    <property type="component" value="Unassembled WGS sequence"/>
</dbReference>
<feature type="transmembrane region" description="Helical" evidence="1">
    <location>
        <begin position="176"/>
        <end position="193"/>
    </location>
</feature>
<feature type="domain" description="Acyltransferase 3" evidence="2">
    <location>
        <begin position="11"/>
        <end position="345"/>
    </location>
</feature>
<evidence type="ECO:0000259" key="2">
    <source>
        <dbReference type="Pfam" id="PF01757"/>
    </source>
</evidence>
<keyword evidence="3" id="KW-0808">Transferase</keyword>
<comment type="caution">
    <text evidence="3">The sequence shown here is derived from an EMBL/GenBank/DDBJ whole genome shotgun (WGS) entry which is preliminary data.</text>
</comment>
<keyword evidence="1" id="KW-1133">Transmembrane helix</keyword>
<dbReference type="GO" id="GO:0000271">
    <property type="term" value="P:polysaccharide biosynthetic process"/>
    <property type="evidence" value="ECO:0007669"/>
    <property type="project" value="TreeGrafter"/>
</dbReference>
<evidence type="ECO:0000256" key="1">
    <source>
        <dbReference type="SAM" id="Phobius"/>
    </source>
</evidence>
<dbReference type="AlphaFoldDB" id="A0A4Y8MSC8"/>
<keyword evidence="1" id="KW-0812">Transmembrane</keyword>
<feature type="transmembrane region" description="Helical" evidence="1">
    <location>
        <begin position="261"/>
        <end position="278"/>
    </location>
</feature>